<dbReference type="Proteomes" id="UP000262832">
    <property type="component" value="Chromosome I"/>
</dbReference>
<keyword evidence="2" id="KW-1185">Reference proteome</keyword>
<dbReference type="EMBL" id="CP032093">
    <property type="protein sequence ID" value="AXY01031.1"/>
    <property type="molecule type" value="Genomic_DNA"/>
</dbReference>
<protein>
    <submittedName>
        <fullName evidence="1">Uncharacterized protein</fullName>
    </submittedName>
</protein>
<evidence type="ECO:0000313" key="2">
    <source>
        <dbReference type="Proteomes" id="UP000262832"/>
    </source>
</evidence>
<proteinExistence type="predicted"/>
<sequence>MESRLQNLRQIIYESGPETNTCSGLDNKKSSDGYSLTFILSYLTRLTIERLSRNMRSVGRLISIRH</sequence>
<reference evidence="1 2" key="1">
    <citation type="submission" date="2018-08" db="EMBL/GenBank/DDBJ databases">
        <title>Genomic taxonomy of the Vibrionaceae family.</title>
        <authorList>
            <person name="Gomez-Gil B."/>
            <person name="Tanaka M."/>
            <person name="Sawabe T."/>
            <person name="Enciso-Ibarra K."/>
        </authorList>
    </citation>
    <scope>NUCLEOTIDE SEQUENCE [LARGE SCALE GENOMIC DNA]</scope>
    <source>
        <strain evidence="1 2">CAIM 1831</strain>
    </source>
</reference>
<accession>A0ABM6YTN4</accession>
<gene>
    <name evidence="1" type="ORF">D1115_07080</name>
</gene>
<name>A0ABM6YTN4_9VIBR</name>
<organism evidence="1 2">
    <name type="scientific">Vibrio alfacsensis</name>
    <dbReference type="NCBI Taxonomy" id="1074311"/>
    <lineage>
        <taxon>Bacteria</taxon>
        <taxon>Pseudomonadati</taxon>
        <taxon>Pseudomonadota</taxon>
        <taxon>Gammaproteobacteria</taxon>
        <taxon>Vibrionales</taxon>
        <taxon>Vibrionaceae</taxon>
        <taxon>Vibrio</taxon>
    </lineage>
</organism>
<evidence type="ECO:0000313" key="1">
    <source>
        <dbReference type="EMBL" id="AXY01031.1"/>
    </source>
</evidence>